<evidence type="ECO:0000256" key="12">
    <source>
        <dbReference type="ARBA" id="ARBA00049360"/>
    </source>
</evidence>
<feature type="compositionally biased region" description="Pro residues" evidence="13">
    <location>
        <begin position="31"/>
        <end position="42"/>
    </location>
</feature>
<feature type="compositionally biased region" description="Low complexity" evidence="13">
    <location>
        <begin position="119"/>
        <end position="156"/>
    </location>
</feature>
<feature type="domain" description="Helicase C-terminal" evidence="15">
    <location>
        <begin position="485"/>
        <end position="633"/>
    </location>
</feature>
<keyword evidence="6" id="KW-0067">ATP-binding</keyword>
<dbReference type="PANTHER" id="PTHR13710">
    <property type="entry name" value="DNA HELICASE RECQ FAMILY MEMBER"/>
    <property type="match status" value="1"/>
</dbReference>
<keyword evidence="4" id="KW-0378">Hydrolase</keyword>
<evidence type="ECO:0000256" key="7">
    <source>
        <dbReference type="ARBA" id="ARBA00023125"/>
    </source>
</evidence>
<comment type="similarity">
    <text evidence="2">Belongs to the helicase family. RecQ subfamily.</text>
</comment>
<evidence type="ECO:0000259" key="15">
    <source>
        <dbReference type="PROSITE" id="PS51194"/>
    </source>
</evidence>
<dbReference type="GO" id="GO:0003677">
    <property type="term" value="F:DNA binding"/>
    <property type="evidence" value="ECO:0007669"/>
    <property type="project" value="UniProtKB-KW"/>
</dbReference>
<dbReference type="InterPro" id="IPR004589">
    <property type="entry name" value="DNA_helicase_ATP-dep_RecQ"/>
</dbReference>
<dbReference type="NCBIfam" id="TIGR00614">
    <property type="entry name" value="recQ_fam"/>
    <property type="match status" value="1"/>
</dbReference>
<evidence type="ECO:0000256" key="11">
    <source>
        <dbReference type="ARBA" id="ARBA00034808"/>
    </source>
</evidence>
<dbReference type="GO" id="GO:0043138">
    <property type="term" value="F:3'-5' DNA helicase activity"/>
    <property type="evidence" value="ECO:0007669"/>
    <property type="project" value="UniProtKB-EC"/>
</dbReference>
<comment type="catalytic activity">
    <reaction evidence="12">
        <text>ATP + H2O = ADP + phosphate + H(+)</text>
        <dbReference type="Rhea" id="RHEA:13065"/>
        <dbReference type="ChEBI" id="CHEBI:15377"/>
        <dbReference type="ChEBI" id="CHEBI:15378"/>
        <dbReference type="ChEBI" id="CHEBI:30616"/>
        <dbReference type="ChEBI" id="CHEBI:43474"/>
        <dbReference type="ChEBI" id="CHEBI:456216"/>
    </reaction>
</comment>
<dbReference type="GO" id="GO:0005694">
    <property type="term" value="C:chromosome"/>
    <property type="evidence" value="ECO:0007669"/>
    <property type="project" value="TreeGrafter"/>
</dbReference>
<organism evidence="16">
    <name type="scientific">Oryza meridionalis</name>
    <dbReference type="NCBI Taxonomy" id="40149"/>
    <lineage>
        <taxon>Eukaryota</taxon>
        <taxon>Viridiplantae</taxon>
        <taxon>Streptophyta</taxon>
        <taxon>Embryophyta</taxon>
        <taxon>Tracheophyta</taxon>
        <taxon>Spermatophyta</taxon>
        <taxon>Magnoliopsida</taxon>
        <taxon>Liliopsida</taxon>
        <taxon>Poales</taxon>
        <taxon>Poaceae</taxon>
        <taxon>BOP clade</taxon>
        <taxon>Oryzoideae</taxon>
        <taxon>Oryzeae</taxon>
        <taxon>Oryzinae</taxon>
        <taxon>Oryza</taxon>
    </lineage>
</organism>
<evidence type="ECO:0000256" key="8">
    <source>
        <dbReference type="ARBA" id="ARBA00023235"/>
    </source>
</evidence>
<feature type="compositionally biased region" description="Low complexity" evidence="13">
    <location>
        <begin position="167"/>
        <end position="179"/>
    </location>
</feature>
<evidence type="ECO:0000256" key="4">
    <source>
        <dbReference type="ARBA" id="ARBA00022801"/>
    </source>
</evidence>
<dbReference type="GO" id="GO:0016787">
    <property type="term" value="F:hydrolase activity"/>
    <property type="evidence" value="ECO:0007669"/>
    <property type="project" value="UniProtKB-KW"/>
</dbReference>
<dbReference type="InterPro" id="IPR011545">
    <property type="entry name" value="DEAD/DEAH_box_helicase_dom"/>
</dbReference>
<dbReference type="GO" id="GO:0005524">
    <property type="term" value="F:ATP binding"/>
    <property type="evidence" value="ECO:0007669"/>
    <property type="project" value="UniProtKB-KW"/>
</dbReference>
<keyword evidence="8" id="KW-0413">Isomerase</keyword>
<dbReference type="PROSITE" id="PS51194">
    <property type="entry name" value="HELICASE_CTER"/>
    <property type="match status" value="1"/>
</dbReference>
<keyword evidence="17" id="KW-1185">Reference proteome</keyword>
<feature type="region of interest" description="Disordered" evidence="13">
    <location>
        <begin position="1"/>
        <end position="79"/>
    </location>
</feature>
<sequence length="904" mass="99134">MYSPPHAADSDSEGSLLSDVSASPPRRRSPPRPAPPPPPPPPPKHRPRPASSTKPKLKPTPPAASARAPAPPPPPTLRAAALSDLHGLAARIAAGSALTAACGTASSSSFRRLVQSRNPSFDPATAFTAPASSAPSEVPSAAPRPSPTAATTDAPPQARPKRVHPNSVSEVAAASAAAEQPKRARGGSEGNFVRLNINGYGRRRTFKNSQAKRSTKCRSWRRQRAAGATPRSQGDEEGNLVAEALLEREKKAASDSVLEAVESVREDPSEQNLTSLLNAAYGHDSFRQGQLEAIQQIVAGESTMLVLPTGAGKSLCYQVPAMILPGLTLVVSPLLSLMVDQLRKLPAFLPGGLLASSQTSDEFHDTLQRLRAGEIKVLFVSPERFLNEEFLLIFRDTLPISLVAIDEAHCISEWSHNFRPSYLRLRASLLRRKLNVQCILAMTATATTQTLEEIMNALEIPSDNLIQASQIRENLQLSISTSDNRLKDLMLLLKSPPFVDMRSIIVYCKFQAETNFVSKYLCDNNITAKSYHSGLLIKNRSRVQELFCSNKIRVVVATVAFGMGLDKSDVEGVIHYSLPESLEEYIQETGRAGRDGRDGVDGYAMSKFLYQIFSSENTTGCICSLVKELTSRKFDIKEEVLLTILTQLEIGDQQYIRLLPQFSVTCTLSEMKDGHYVFDIPRIANDLKITMNEVFEHLHKLKFSGEISFELKDPAYCYVILWRPDDFSALSANLTKWLSEVESSKIRKLDAMFTLANFAVKGCKRTGGCSGSQHTPCIQKKIMEYFSKDDGTSENDCRTQLQKSSPFLQADIKVFIQSNSFAKFTPRAVARIMHGISSPAFPSATWSKNHFWGRYVEVDFPLVMEAAKAELARKGGVAVSILLQRKLLLGLRVSAPATLSRRAG</sequence>
<dbReference type="Pfam" id="PF00270">
    <property type="entry name" value="DEAD"/>
    <property type="match status" value="1"/>
</dbReference>
<evidence type="ECO:0000256" key="13">
    <source>
        <dbReference type="SAM" id="MobiDB-lite"/>
    </source>
</evidence>
<evidence type="ECO:0000259" key="14">
    <source>
        <dbReference type="PROSITE" id="PS51192"/>
    </source>
</evidence>
<dbReference type="Pfam" id="PF00271">
    <property type="entry name" value="Helicase_C"/>
    <property type="match status" value="1"/>
</dbReference>
<dbReference type="Proteomes" id="UP000008021">
    <property type="component" value="Chromosome 4"/>
</dbReference>
<comment type="subcellular location">
    <subcellularLocation>
        <location evidence="1">Nucleus</location>
    </subcellularLocation>
</comment>
<feature type="domain" description="Helicase ATP-binding" evidence="14">
    <location>
        <begin position="294"/>
        <end position="464"/>
    </location>
</feature>
<evidence type="ECO:0000256" key="3">
    <source>
        <dbReference type="ARBA" id="ARBA00022741"/>
    </source>
</evidence>
<dbReference type="SMART" id="SM00490">
    <property type="entry name" value="HELICc"/>
    <property type="match status" value="1"/>
</dbReference>
<evidence type="ECO:0000313" key="17">
    <source>
        <dbReference type="Proteomes" id="UP000008021"/>
    </source>
</evidence>
<dbReference type="InterPro" id="IPR027417">
    <property type="entry name" value="P-loop_NTPase"/>
</dbReference>
<evidence type="ECO:0000256" key="5">
    <source>
        <dbReference type="ARBA" id="ARBA00022806"/>
    </source>
</evidence>
<dbReference type="SMART" id="SM00487">
    <property type="entry name" value="DEXDc"/>
    <property type="match status" value="1"/>
</dbReference>
<dbReference type="GO" id="GO:0000724">
    <property type="term" value="P:double-strand break repair via homologous recombination"/>
    <property type="evidence" value="ECO:0007669"/>
    <property type="project" value="TreeGrafter"/>
</dbReference>
<dbReference type="Gene3D" id="3.40.50.300">
    <property type="entry name" value="P-loop containing nucleotide triphosphate hydrolases"/>
    <property type="match status" value="2"/>
</dbReference>
<dbReference type="InterPro" id="IPR001650">
    <property type="entry name" value="Helicase_C-like"/>
</dbReference>
<dbReference type="FunFam" id="3.40.50.300:FF:000772">
    <property type="entry name" value="ATP-dependent DNA helicase Q4"/>
    <property type="match status" value="1"/>
</dbReference>
<accession>A0A0E0DFE9</accession>
<comment type="catalytic activity">
    <reaction evidence="10">
        <text>Couples ATP hydrolysis with the unwinding of duplex DNA by translocating in the 3'-5' direction.</text>
        <dbReference type="EC" id="5.6.2.4"/>
    </reaction>
</comment>
<dbReference type="GO" id="GO:0009378">
    <property type="term" value="F:four-way junction helicase activity"/>
    <property type="evidence" value="ECO:0007669"/>
    <property type="project" value="TreeGrafter"/>
</dbReference>
<evidence type="ECO:0000256" key="2">
    <source>
        <dbReference type="ARBA" id="ARBA00005446"/>
    </source>
</evidence>
<protein>
    <recommendedName>
        <fullName evidence="11">DNA 3'-5' helicase</fullName>
        <ecNumber evidence="11">5.6.2.4</ecNumber>
    </recommendedName>
</protein>
<keyword evidence="7" id="KW-0238">DNA-binding</keyword>
<evidence type="ECO:0000256" key="1">
    <source>
        <dbReference type="ARBA" id="ARBA00004123"/>
    </source>
</evidence>
<keyword evidence="5" id="KW-0347">Helicase</keyword>
<dbReference type="EC" id="5.6.2.4" evidence="11"/>
<dbReference type="PROSITE" id="PS51192">
    <property type="entry name" value="HELICASE_ATP_BIND_1"/>
    <property type="match status" value="1"/>
</dbReference>
<keyword evidence="3" id="KW-0547">Nucleotide-binding</keyword>
<dbReference type="EnsemblPlants" id="OMERI04G14030.2">
    <property type="protein sequence ID" value="OMERI04G14030.2"/>
    <property type="gene ID" value="OMERI04G14030"/>
</dbReference>
<name>A0A0E0DFE9_9ORYZ</name>
<reference evidence="16" key="1">
    <citation type="submission" date="2015-04" db="UniProtKB">
        <authorList>
            <consortium name="EnsemblPlants"/>
        </authorList>
    </citation>
    <scope>IDENTIFICATION</scope>
</reference>
<dbReference type="AlphaFoldDB" id="A0A0E0DFE9"/>
<evidence type="ECO:0000256" key="9">
    <source>
        <dbReference type="ARBA" id="ARBA00023242"/>
    </source>
</evidence>
<dbReference type="InterPro" id="IPR014001">
    <property type="entry name" value="Helicase_ATP-bd"/>
</dbReference>
<proteinExistence type="inferred from homology"/>
<evidence type="ECO:0000313" key="16">
    <source>
        <dbReference type="EnsemblPlants" id="OMERI04G14030.2"/>
    </source>
</evidence>
<reference evidence="16" key="2">
    <citation type="submission" date="2018-05" db="EMBL/GenBank/DDBJ databases">
        <title>OmerRS3 (Oryza meridionalis Reference Sequence Version 3).</title>
        <authorList>
            <person name="Zhang J."/>
            <person name="Kudrna D."/>
            <person name="Lee S."/>
            <person name="Talag J."/>
            <person name="Welchert J."/>
            <person name="Wing R.A."/>
        </authorList>
    </citation>
    <scope>NUCLEOTIDE SEQUENCE [LARGE SCALE GENOMIC DNA]</scope>
    <source>
        <strain evidence="16">cv. OR44</strain>
    </source>
</reference>
<dbReference type="GO" id="GO:0005737">
    <property type="term" value="C:cytoplasm"/>
    <property type="evidence" value="ECO:0007669"/>
    <property type="project" value="TreeGrafter"/>
</dbReference>
<dbReference type="SUPFAM" id="SSF52540">
    <property type="entry name" value="P-loop containing nucleoside triphosphate hydrolases"/>
    <property type="match status" value="1"/>
</dbReference>
<evidence type="ECO:0000256" key="10">
    <source>
        <dbReference type="ARBA" id="ARBA00034617"/>
    </source>
</evidence>
<evidence type="ECO:0000256" key="6">
    <source>
        <dbReference type="ARBA" id="ARBA00022840"/>
    </source>
</evidence>
<dbReference type="Gramene" id="OMERI04G14030.2">
    <property type="protein sequence ID" value="OMERI04G14030.2"/>
    <property type="gene ID" value="OMERI04G14030"/>
</dbReference>
<keyword evidence="9" id="KW-0539">Nucleus</keyword>
<feature type="region of interest" description="Disordered" evidence="13">
    <location>
        <begin position="119"/>
        <end position="238"/>
    </location>
</feature>
<dbReference type="PANTHER" id="PTHR13710:SF108">
    <property type="entry name" value="ATP-DEPENDENT DNA HELICASE Q4"/>
    <property type="match status" value="1"/>
</dbReference>
<dbReference type="GO" id="GO:0005634">
    <property type="term" value="C:nucleus"/>
    <property type="evidence" value="ECO:0007669"/>
    <property type="project" value="UniProtKB-SubCell"/>
</dbReference>
<feature type="compositionally biased region" description="Basic residues" evidence="13">
    <location>
        <begin position="213"/>
        <end position="224"/>
    </location>
</feature>